<dbReference type="AlphaFoldDB" id="A0A0D2EWD0"/>
<evidence type="ECO:0000313" key="3">
    <source>
        <dbReference type="Proteomes" id="UP000054342"/>
    </source>
</evidence>
<dbReference type="RefSeq" id="XP_013312738.1">
    <property type="nucleotide sequence ID" value="XM_013457284.1"/>
</dbReference>
<dbReference type="EMBL" id="KN847321">
    <property type="protein sequence ID" value="KIW52154.1"/>
    <property type="molecule type" value="Genomic_DNA"/>
</dbReference>
<dbReference type="STRING" id="348802.A0A0D2EWD0"/>
<reference evidence="2 3" key="1">
    <citation type="submission" date="2015-01" db="EMBL/GenBank/DDBJ databases">
        <title>The Genome Sequence of Exophiala xenobiotica CBS118157.</title>
        <authorList>
            <consortium name="The Broad Institute Genomics Platform"/>
            <person name="Cuomo C."/>
            <person name="de Hoog S."/>
            <person name="Gorbushina A."/>
            <person name="Stielow B."/>
            <person name="Teixiera M."/>
            <person name="Abouelleil A."/>
            <person name="Chapman S.B."/>
            <person name="Priest M."/>
            <person name="Young S.K."/>
            <person name="Wortman J."/>
            <person name="Nusbaum C."/>
            <person name="Birren B."/>
        </authorList>
    </citation>
    <scope>NUCLEOTIDE SEQUENCE [LARGE SCALE GENOMIC DNA]</scope>
    <source>
        <strain evidence="2 3">CBS 118157</strain>
    </source>
</reference>
<name>A0A0D2EWD0_9EURO</name>
<dbReference type="Pfam" id="PF22893">
    <property type="entry name" value="ULD_2"/>
    <property type="match status" value="1"/>
</dbReference>
<dbReference type="PANTHER" id="PTHR38886:SF1">
    <property type="entry name" value="NACHT-NTPASE AND P-LOOP NTPASES N-TERMINAL DOMAIN-CONTAINING PROTEIN"/>
    <property type="match status" value="1"/>
</dbReference>
<protein>
    <recommendedName>
        <fullName evidence="1">Ubiquitin-like domain-containing protein</fullName>
    </recommendedName>
</protein>
<dbReference type="InterPro" id="IPR054464">
    <property type="entry name" value="ULD_fung"/>
</dbReference>
<feature type="domain" description="Ubiquitin-like" evidence="1">
    <location>
        <begin position="267"/>
        <end position="347"/>
    </location>
</feature>
<dbReference type="GeneID" id="25329725"/>
<gene>
    <name evidence="2" type="ORF">PV05_07817</name>
</gene>
<dbReference type="OrthoDB" id="4151638at2759"/>
<accession>A0A0D2EWD0</accession>
<dbReference type="HOGENOM" id="CLU_038842_0_0_1"/>
<evidence type="ECO:0000259" key="1">
    <source>
        <dbReference type="Pfam" id="PF22893"/>
    </source>
</evidence>
<keyword evidence="3" id="KW-1185">Reference proteome</keyword>
<organism evidence="2 3">
    <name type="scientific">Exophiala xenobiotica</name>
    <dbReference type="NCBI Taxonomy" id="348802"/>
    <lineage>
        <taxon>Eukaryota</taxon>
        <taxon>Fungi</taxon>
        <taxon>Dikarya</taxon>
        <taxon>Ascomycota</taxon>
        <taxon>Pezizomycotina</taxon>
        <taxon>Eurotiomycetes</taxon>
        <taxon>Chaetothyriomycetidae</taxon>
        <taxon>Chaetothyriales</taxon>
        <taxon>Herpotrichiellaceae</taxon>
        <taxon>Exophiala</taxon>
    </lineage>
</organism>
<dbReference type="PANTHER" id="PTHR38886">
    <property type="entry name" value="SESA DOMAIN-CONTAINING PROTEIN"/>
    <property type="match status" value="1"/>
</dbReference>
<proteinExistence type="predicted"/>
<evidence type="ECO:0000313" key="2">
    <source>
        <dbReference type="EMBL" id="KIW52154.1"/>
    </source>
</evidence>
<dbReference type="Proteomes" id="UP000054342">
    <property type="component" value="Unassembled WGS sequence"/>
</dbReference>
<sequence length="423" mass="47117">MAAPAFGFSVGDFVATIELISTVIKALRTTHGASSKYIQILNQLENLRGLLDQLRALEPSQDDAEFVNAVRAAAFAAQYPLNGFLEKLQKYDPALNPTHRTKLAGRAVRAVKWGVLVEDEVDKLRACLSGHVLSISLLMQLRERKVGDVKESKRQLQHEQLVNSLSHQQTSIDSIDTNARAIRGETQTFHQKVLDDVASARLSSQQHQYVMDDVKQIATSLASKVRDFSATTRLYHQQMVQSVMDNAERLVKIQHDMARIPPAQPASCINLVDALDRSFSLPYEFFSEYTVLQSFLKSKFVDTPGALQVQSGRYQLSREGRKPLVVTNESWSRSIFPGSRVSMAIMLSSLRAPSRRCPRPSCYQEVSSADLEKPVVQCGFLRMLEQRKSILTPKSSAAATAGTKRTAAALARFHRMRNTDAAL</sequence>